<accession>A0A6L5HX25</accession>
<sequence>MDSLVAPPETGMVAGGWYKSKSSALDNKALNSAIGGKWSNKGRVSYRKTQSLAVDGSQAMDVELTICPLGKKGKGENKMHVKLKKC</sequence>
<comment type="caution">
    <text evidence="2">The sequence shown here is derived from an EMBL/GenBank/DDBJ whole genome shotgun (WGS) entry which is preliminary data.</text>
</comment>
<dbReference type="InterPro" id="IPR028949">
    <property type="entry name" value="Ntox15"/>
</dbReference>
<dbReference type="Pfam" id="PF15604">
    <property type="entry name" value="Ntox15"/>
    <property type="match status" value="1"/>
</dbReference>
<gene>
    <name evidence="2" type="ORF">GHO27_14875</name>
</gene>
<feature type="domain" description="Novel toxin 15" evidence="1">
    <location>
        <begin position="2"/>
        <end position="67"/>
    </location>
</feature>
<evidence type="ECO:0000259" key="1">
    <source>
        <dbReference type="Pfam" id="PF15604"/>
    </source>
</evidence>
<reference evidence="2 3" key="1">
    <citation type="submission" date="2019-10" db="EMBL/GenBank/DDBJ databases">
        <title>Evaluation of single-gene subtyping targets for Pseudomonas.</title>
        <authorList>
            <person name="Reichler S.J."/>
            <person name="Orsi R.H."/>
            <person name="Wiedmann M."/>
            <person name="Martin N.H."/>
            <person name="Murphy S.I."/>
        </authorList>
    </citation>
    <scope>NUCLEOTIDE SEQUENCE [LARGE SCALE GENOMIC DNA]</scope>
    <source>
        <strain evidence="2 3">FSL R10-1637</strain>
    </source>
</reference>
<dbReference type="Proteomes" id="UP000478064">
    <property type="component" value="Unassembled WGS sequence"/>
</dbReference>
<evidence type="ECO:0000313" key="2">
    <source>
        <dbReference type="EMBL" id="MQU06971.1"/>
    </source>
</evidence>
<dbReference type="EMBL" id="WIVU01000028">
    <property type="protein sequence ID" value="MQU06971.1"/>
    <property type="molecule type" value="Genomic_DNA"/>
</dbReference>
<name>A0A6L5HX25_9PSED</name>
<evidence type="ECO:0000313" key="3">
    <source>
        <dbReference type="Proteomes" id="UP000478064"/>
    </source>
</evidence>
<dbReference type="AlphaFoldDB" id="A0A6L5HX25"/>
<organism evidence="2 3">
    <name type="scientific">Pseudomonas helleri</name>
    <dbReference type="NCBI Taxonomy" id="1608996"/>
    <lineage>
        <taxon>Bacteria</taxon>
        <taxon>Pseudomonadati</taxon>
        <taxon>Pseudomonadota</taxon>
        <taxon>Gammaproteobacteria</taxon>
        <taxon>Pseudomonadales</taxon>
        <taxon>Pseudomonadaceae</taxon>
        <taxon>Pseudomonas</taxon>
    </lineage>
</organism>
<protein>
    <recommendedName>
        <fullName evidence="1">Novel toxin 15 domain-containing protein</fullName>
    </recommendedName>
</protein>
<proteinExistence type="predicted"/>